<evidence type="ECO:0000259" key="1">
    <source>
        <dbReference type="Pfam" id="PF24626"/>
    </source>
</evidence>
<feature type="domain" description="Tf2-1-like SH3-like" evidence="1">
    <location>
        <begin position="17"/>
        <end position="81"/>
    </location>
</feature>
<dbReference type="SUPFAM" id="SSF54160">
    <property type="entry name" value="Chromo domain-like"/>
    <property type="match status" value="1"/>
</dbReference>
<gene>
    <name evidence="2" type="ORF">Slati_3852100</name>
</gene>
<dbReference type="InterPro" id="IPR016197">
    <property type="entry name" value="Chromo-like_dom_sf"/>
</dbReference>
<comment type="caution">
    <text evidence="2">The sequence shown here is derived from an EMBL/GenBank/DDBJ whole genome shotgun (WGS) entry which is preliminary data.</text>
</comment>
<dbReference type="PANTHER" id="PTHR46148">
    <property type="entry name" value="CHROMO DOMAIN-CONTAINING PROTEIN"/>
    <property type="match status" value="1"/>
</dbReference>
<dbReference type="Pfam" id="PF24626">
    <property type="entry name" value="SH3_Tf2-1"/>
    <property type="match status" value="1"/>
</dbReference>
<reference evidence="2" key="1">
    <citation type="submission" date="2020-06" db="EMBL/GenBank/DDBJ databases">
        <authorList>
            <person name="Li T."/>
            <person name="Hu X."/>
            <person name="Zhang T."/>
            <person name="Song X."/>
            <person name="Zhang H."/>
            <person name="Dai N."/>
            <person name="Sheng W."/>
            <person name="Hou X."/>
            <person name="Wei L."/>
        </authorList>
    </citation>
    <scope>NUCLEOTIDE SEQUENCE</scope>
    <source>
        <strain evidence="2">KEN1</strain>
        <tissue evidence="2">Leaf</tissue>
    </source>
</reference>
<dbReference type="AlphaFoldDB" id="A0AAW2TM59"/>
<dbReference type="PANTHER" id="PTHR46148:SF52">
    <property type="entry name" value="OS04G0603800 PROTEIN"/>
    <property type="match status" value="1"/>
</dbReference>
<dbReference type="InterPro" id="IPR056924">
    <property type="entry name" value="SH3_Tf2-1"/>
</dbReference>
<organism evidence="2">
    <name type="scientific">Sesamum latifolium</name>
    <dbReference type="NCBI Taxonomy" id="2727402"/>
    <lineage>
        <taxon>Eukaryota</taxon>
        <taxon>Viridiplantae</taxon>
        <taxon>Streptophyta</taxon>
        <taxon>Embryophyta</taxon>
        <taxon>Tracheophyta</taxon>
        <taxon>Spermatophyta</taxon>
        <taxon>Magnoliopsida</taxon>
        <taxon>eudicotyledons</taxon>
        <taxon>Gunneridae</taxon>
        <taxon>Pentapetalae</taxon>
        <taxon>asterids</taxon>
        <taxon>lamiids</taxon>
        <taxon>Lamiales</taxon>
        <taxon>Pedaliaceae</taxon>
        <taxon>Sesamum</taxon>
    </lineage>
</organism>
<dbReference type="EMBL" id="JACGWN010000014">
    <property type="protein sequence ID" value="KAL0405382.1"/>
    <property type="molecule type" value="Genomic_DNA"/>
</dbReference>
<proteinExistence type="predicted"/>
<accession>A0AAW2TM59</accession>
<protein>
    <recommendedName>
        <fullName evidence="1">Tf2-1-like SH3-like domain-containing protein</fullName>
    </recommendedName>
</protein>
<name>A0AAW2TM59_9LAMI</name>
<sequence>MTQQANTKRKDMDFEEGSWVYLKLQHYRQSSVAHRHSQKLAKRYYGPFRILRRLGPIAYELELPPSSRIHPVFHVSLLKRCASVPSSQVSHLPNIPDRQPFQILDRRCSSSHSGDSEKLLIQWVGEEASEATWEDLADFRSSYPDFGLEEKALVGDPGIDRLILTTTNPRVNRHSRISKHPAHFRDFQLN</sequence>
<reference evidence="2" key="2">
    <citation type="journal article" date="2024" name="Plant">
        <title>Genomic evolution and insights into agronomic trait innovations of Sesamum species.</title>
        <authorList>
            <person name="Miao H."/>
            <person name="Wang L."/>
            <person name="Qu L."/>
            <person name="Liu H."/>
            <person name="Sun Y."/>
            <person name="Le M."/>
            <person name="Wang Q."/>
            <person name="Wei S."/>
            <person name="Zheng Y."/>
            <person name="Lin W."/>
            <person name="Duan Y."/>
            <person name="Cao H."/>
            <person name="Xiong S."/>
            <person name="Wang X."/>
            <person name="Wei L."/>
            <person name="Li C."/>
            <person name="Ma Q."/>
            <person name="Ju M."/>
            <person name="Zhao R."/>
            <person name="Li G."/>
            <person name="Mu C."/>
            <person name="Tian Q."/>
            <person name="Mei H."/>
            <person name="Zhang T."/>
            <person name="Gao T."/>
            <person name="Zhang H."/>
        </authorList>
    </citation>
    <scope>NUCLEOTIDE SEQUENCE</scope>
    <source>
        <strain evidence="2">KEN1</strain>
    </source>
</reference>
<evidence type="ECO:0000313" key="2">
    <source>
        <dbReference type="EMBL" id="KAL0405382.1"/>
    </source>
</evidence>